<sequence length="66" mass="6912">VIGGGVIGTAVGYGLAELGAQVNLLDLGGSTPNASRENFGLVWVQSKGLGMLRYEEWGCVRDECAR</sequence>
<proteinExistence type="predicted"/>
<dbReference type="EMBL" id="UINC01000121">
    <property type="protein sequence ID" value="SUZ49513.1"/>
    <property type="molecule type" value="Genomic_DNA"/>
</dbReference>
<organism evidence="2">
    <name type="scientific">marine metagenome</name>
    <dbReference type="NCBI Taxonomy" id="408172"/>
    <lineage>
        <taxon>unclassified sequences</taxon>
        <taxon>metagenomes</taxon>
        <taxon>ecological metagenomes</taxon>
    </lineage>
</organism>
<feature type="domain" description="FAD dependent oxidoreductase" evidence="1">
    <location>
        <begin position="1"/>
        <end position="55"/>
    </location>
</feature>
<dbReference type="SUPFAM" id="SSF51905">
    <property type="entry name" value="FAD/NAD(P)-binding domain"/>
    <property type="match status" value="1"/>
</dbReference>
<protein>
    <recommendedName>
        <fullName evidence="1">FAD dependent oxidoreductase domain-containing protein</fullName>
    </recommendedName>
</protein>
<dbReference type="Pfam" id="PF01266">
    <property type="entry name" value="DAO"/>
    <property type="match status" value="1"/>
</dbReference>
<evidence type="ECO:0000313" key="2">
    <source>
        <dbReference type="EMBL" id="SUZ49513.1"/>
    </source>
</evidence>
<accession>A0A381N7F0</accession>
<dbReference type="Gene3D" id="3.50.50.60">
    <property type="entry name" value="FAD/NAD(P)-binding domain"/>
    <property type="match status" value="1"/>
</dbReference>
<feature type="non-terminal residue" evidence="2">
    <location>
        <position position="1"/>
    </location>
</feature>
<evidence type="ECO:0000259" key="1">
    <source>
        <dbReference type="Pfam" id="PF01266"/>
    </source>
</evidence>
<dbReference type="AlphaFoldDB" id="A0A381N7F0"/>
<dbReference type="InterPro" id="IPR036188">
    <property type="entry name" value="FAD/NAD-bd_sf"/>
</dbReference>
<name>A0A381N7F0_9ZZZZ</name>
<gene>
    <name evidence="2" type="ORF">METZ01_LOCUS2367</name>
</gene>
<dbReference type="InterPro" id="IPR006076">
    <property type="entry name" value="FAD-dep_OxRdtase"/>
</dbReference>
<reference evidence="2" key="1">
    <citation type="submission" date="2018-05" db="EMBL/GenBank/DDBJ databases">
        <authorList>
            <person name="Lanie J.A."/>
            <person name="Ng W.-L."/>
            <person name="Kazmierczak K.M."/>
            <person name="Andrzejewski T.M."/>
            <person name="Davidsen T.M."/>
            <person name="Wayne K.J."/>
            <person name="Tettelin H."/>
            <person name="Glass J.I."/>
            <person name="Rusch D."/>
            <person name="Podicherti R."/>
            <person name="Tsui H.-C.T."/>
            <person name="Winkler M.E."/>
        </authorList>
    </citation>
    <scope>NUCLEOTIDE SEQUENCE</scope>
</reference>